<dbReference type="InterPro" id="IPR020234">
    <property type="entry name" value="Mite_allergen_group-7"/>
</dbReference>
<keyword evidence="1" id="KW-0472">Membrane</keyword>
<name>A0A224XVD2_9HEMI</name>
<evidence type="ECO:0000313" key="2">
    <source>
        <dbReference type="EMBL" id="JAW12462.1"/>
    </source>
</evidence>
<feature type="transmembrane region" description="Helical" evidence="1">
    <location>
        <begin position="6"/>
        <end position="22"/>
    </location>
</feature>
<keyword evidence="1" id="KW-0812">Transmembrane</keyword>
<dbReference type="EMBL" id="GFTR01003964">
    <property type="protein sequence ID" value="JAW12462.1"/>
    <property type="molecule type" value="Transcribed_RNA"/>
</dbReference>
<protein>
    <submittedName>
        <fullName evidence="2">Putative conserved secreted protein</fullName>
    </submittedName>
</protein>
<dbReference type="Pfam" id="PF16984">
    <property type="entry name" value="Grp7_allergen"/>
    <property type="match status" value="1"/>
</dbReference>
<sequence length="239" mass="27331">MQCCKYYFYNLLLLSFIAMTWARSPQEFQLHTNHIYTEELDNRTTFADIITDIALKEIGNYLIQNNDTKLPLPSIEQSLTGLDFQATDGTFTNPATIVRRGESHIDHKGLQMIVSFDVGFTMMDVYYNHYKATFLSFIQQSGNIDIKVGKNSLFLQVIVTYFPHCVVSLNKVVMKEFSDVSVDLTGLDILDSIADKIVEWVLESYGTSFAALIESVVQQKLEEEISKTSFCKYKKIKSH</sequence>
<evidence type="ECO:0000256" key="1">
    <source>
        <dbReference type="SAM" id="Phobius"/>
    </source>
</evidence>
<dbReference type="Gene3D" id="3.15.10.50">
    <property type="match status" value="1"/>
</dbReference>
<dbReference type="InterPro" id="IPR038602">
    <property type="entry name" value="Mite_allergen_7_sf"/>
</dbReference>
<dbReference type="AlphaFoldDB" id="A0A224XVD2"/>
<proteinExistence type="predicted"/>
<organism evidence="2">
    <name type="scientific">Panstrongylus lignarius</name>
    <dbReference type="NCBI Taxonomy" id="156445"/>
    <lineage>
        <taxon>Eukaryota</taxon>
        <taxon>Metazoa</taxon>
        <taxon>Ecdysozoa</taxon>
        <taxon>Arthropoda</taxon>
        <taxon>Hexapoda</taxon>
        <taxon>Insecta</taxon>
        <taxon>Pterygota</taxon>
        <taxon>Neoptera</taxon>
        <taxon>Paraneoptera</taxon>
        <taxon>Hemiptera</taxon>
        <taxon>Heteroptera</taxon>
        <taxon>Panheteroptera</taxon>
        <taxon>Cimicomorpha</taxon>
        <taxon>Reduviidae</taxon>
        <taxon>Triatominae</taxon>
        <taxon>Panstrongylus</taxon>
    </lineage>
</organism>
<keyword evidence="1" id="KW-1133">Transmembrane helix</keyword>
<accession>A0A224XVD2</accession>
<reference evidence="2" key="1">
    <citation type="journal article" date="2018" name="PLoS Negl. Trop. Dis.">
        <title>An insight into the salivary gland and fat body transcriptome of Panstrongylus lignarius (Hemiptera: Heteroptera), the main vector of Chagas disease in Peru.</title>
        <authorList>
            <person name="Nevoa J.C."/>
            <person name="Mendes M.T."/>
            <person name="da Silva M.V."/>
            <person name="Soares S.C."/>
            <person name="Oliveira C.J.F."/>
            <person name="Ribeiro J.M.C."/>
        </authorList>
    </citation>
    <scope>NUCLEOTIDE SEQUENCE</scope>
</reference>